<proteinExistence type="predicted"/>
<sequence length="474" mass="52919">MKKKLIGTVVFLALAAGLLWKLNDVFSLKQKDGIVPMELFYEQEPGTIDVMFYGSSHTYSDINPAVLWEQEGISSYDLAGSLQPLWNTYYYMKESLKYQRPKVMVVELVRAIESRDYIEEARTVTNTFGMKFSKEKIENIRVSTPNNLIPYLLGYPVYHSRYTELSREDFAAYLGDPHGRASKGYYPLYVTKSYDSMADMSGVTESSDLAPKSEEYLRKIIALAKEEEIPLVFMISPYQGIIGEEQRIFNRCGEIAAEEGIPFLDFNQMYEELGLDPKTDMAEASHLNYRGTEKLSRYLAGWLASNYDLADHRGDEAYASWEENAADWKQKDLNQMLTEEEGWYDFLQRLAENDGTYTYVIGLTGAYDNGEQPVGEVLAELGVPQEVLTRGGVFIGGVDGGRALAGGTDGSCVLEFAASDLEVKVSGGNQSIVYSGESALKTLNGINVLVYDHFTGSLVTAVGFDAENGYACVH</sequence>
<reference evidence="1" key="1">
    <citation type="submission" date="2020-08" db="EMBL/GenBank/DDBJ databases">
        <title>Genome public.</title>
        <authorList>
            <person name="Liu C."/>
            <person name="Sun Q."/>
        </authorList>
    </citation>
    <scope>NUCLEOTIDE SEQUENCE</scope>
    <source>
        <strain evidence="1">NSJ-68</strain>
    </source>
</reference>
<keyword evidence="2" id="KW-1185">Reference proteome</keyword>
<evidence type="ECO:0000313" key="2">
    <source>
        <dbReference type="Proteomes" id="UP000649345"/>
    </source>
</evidence>
<organism evidence="1 2">
    <name type="scientific">Anaerosacchariphilus hominis</name>
    <dbReference type="NCBI Taxonomy" id="2763017"/>
    <lineage>
        <taxon>Bacteria</taxon>
        <taxon>Bacillati</taxon>
        <taxon>Bacillota</taxon>
        <taxon>Clostridia</taxon>
        <taxon>Lachnospirales</taxon>
        <taxon>Lachnospiraceae</taxon>
        <taxon>Anaerosacchariphilus</taxon>
    </lineage>
</organism>
<protein>
    <recommendedName>
        <fullName evidence="3">SGNH/GDSL hydrolase family protein</fullName>
    </recommendedName>
</protein>
<dbReference type="RefSeq" id="WP_186872305.1">
    <property type="nucleotide sequence ID" value="NZ_JACOOR010000006.1"/>
</dbReference>
<dbReference type="Proteomes" id="UP000649345">
    <property type="component" value="Unassembled WGS sequence"/>
</dbReference>
<evidence type="ECO:0000313" key="1">
    <source>
        <dbReference type="EMBL" id="MBC5660467.1"/>
    </source>
</evidence>
<evidence type="ECO:0008006" key="3">
    <source>
        <dbReference type="Google" id="ProtNLM"/>
    </source>
</evidence>
<dbReference type="SUPFAM" id="SSF52266">
    <property type="entry name" value="SGNH hydrolase"/>
    <property type="match status" value="1"/>
</dbReference>
<dbReference type="EMBL" id="JACOOR010000006">
    <property type="protein sequence ID" value="MBC5660467.1"/>
    <property type="molecule type" value="Genomic_DNA"/>
</dbReference>
<accession>A0A923LE80</accession>
<name>A0A923LE80_9FIRM</name>
<comment type="caution">
    <text evidence="1">The sequence shown here is derived from an EMBL/GenBank/DDBJ whole genome shotgun (WGS) entry which is preliminary data.</text>
</comment>
<gene>
    <name evidence="1" type="ORF">H8S44_11875</name>
</gene>
<dbReference type="AlphaFoldDB" id="A0A923LE80"/>